<dbReference type="SMART" id="SM00283">
    <property type="entry name" value="MA"/>
    <property type="match status" value="1"/>
</dbReference>
<evidence type="ECO:0000256" key="2">
    <source>
        <dbReference type="PROSITE-ProRule" id="PRU00284"/>
    </source>
</evidence>
<evidence type="ECO:0000256" key="3">
    <source>
        <dbReference type="SAM" id="Phobius"/>
    </source>
</evidence>
<sequence>MKKISTKIIITIISCCIVLSSILGVISITVGKRFINNDAMDKLLYMSQSIGGNLDRKFELPVNKVDSLYYNVMSTFDIQQLKADPQYIEKYKGILASTIKNYSDGSKDYLSMYFILNPDLTGNVADVTLADTKGTGSFQIQSELTKDKYDSKNENMQWYYETMKQKDGKWSIPHASATIDLDVITYSKPVFKDNILIGVVGVDLKFSDIKDLINGIKVYTTGYAALYNDNFDYLVHPDFTYKDNLATVKDGVYKDIYDQIKGKESGVAKYKSKNGQDKILAYTKLSNGWVLTLAPPISEVLSGINKLTTIISIVIIIGIALSIIVALYLGKKISEPIKVATELINNISNYNLDSNLDQKAKKFYGNKDETGIMIKAVFNLKQNLINIVDNLRNSSSHVYEYSKSLSTNTEDTVMYINNVSEAMSELASGATEHTMYSQESLETIKSLANDIQIALQSSDVVKETSNKAKEMGIRGSKSLDILTKKFKISSDATNKISIIVDNLGNKSGSIDNIVSTINSVAEQTNLLALNAAIEAARAGEYGKGFAVVAEEIRNLAEQSTDYTKEIAMLINEIQGEISLAKKTMDTGVDAVSEANTAIIETEKSFDLIEDSIKNSLNHIHNLSENIKNVDKNKEKAIISIEKISVVSEESAGATEEVAAIAKEQTNSMNSISETSQKLNELAGKMDEIVKMFKLDSTL</sequence>
<dbReference type="Gene3D" id="3.30.450.20">
    <property type="entry name" value="PAS domain"/>
    <property type="match status" value="1"/>
</dbReference>
<evidence type="ECO:0000313" key="6">
    <source>
        <dbReference type="Proteomes" id="UP000031866"/>
    </source>
</evidence>
<dbReference type="AlphaFoldDB" id="A0A0B5QD04"/>
<keyword evidence="3" id="KW-0472">Membrane</keyword>
<dbReference type="PANTHER" id="PTHR32089">
    <property type="entry name" value="METHYL-ACCEPTING CHEMOTAXIS PROTEIN MCPB"/>
    <property type="match status" value="1"/>
</dbReference>
<organism evidence="5 6">
    <name type="scientific">Clostridium beijerinckii</name>
    <name type="common">Clostridium MP</name>
    <dbReference type="NCBI Taxonomy" id="1520"/>
    <lineage>
        <taxon>Bacteria</taxon>
        <taxon>Bacillati</taxon>
        <taxon>Bacillota</taxon>
        <taxon>Clostridia</taxon>
        <taxon>Eubacteriales</taxon>
        <taxon>Clostridiaceae</taxon>
        <taxon>Clostridium</taxon>
    </lineage>
</organism>
<dbReference type="STRING" id="1520.LF65_02234"/>
<dbReference type="RefSeq" id="WP_041896110.1">
    <property type="nucleotide sequence ID" value="NZ_CP010086.2"/>
</dbReference>
<dbReference type="PANTHER" id="PTHR32089:SF112">
    <property type="entry name" value="LYSOZYME-LIKE PROTEIN-RELATED"/>
    <property type="match status" value="1"/>
</dbReference>
<feature type="transmembrane region" description="Helical" evidence="3">
    <location>
        <begin position="307"/>
        <end position="329"/>
    </location>
</feature>
<dbReference type="SUPFAM" id="SSF58104">
    <property type="entry name" value="Methyl-accepting chemotaxis protein (MCP) signaling domain"/>
    <property type="match status" value="1"/>
</dbReference>
<dbReference type="CDD" id="cd12912">
    <property type="entry name" value="PDC2_MCP_like"/>
    <property type="match status" value="1"/>
</dbReference>
<keyword evidence="3" id="KW-0812">Transmembrane</keyword>
<gene>
    <name evidence="5" type="ORF">LF65_02234</name>
</gene>
<name>A0A0B5QD04_CLOBE</name>
<protein>
    <recommendedName>
        <fullName evidence="4">Methyl-accepting transducer domain-containing protein</fullName>
    </recommendedName>
</protein>
<evidence type="ECO:0000256" key="1">
    <source>
        <dbReference type="ARBA" id="ARBA00023224"/>
    </source>
</evidence>
<dbReference type="CDD" id="cd11386">
    <property type="entry name" value="MCP_signal"/>
    <property type="match status" value="1"/>
</dbReference>
<dbReference type="Proteomes" id="UP000031866">
    <property type="component" value="Chromosome"/>
</dbReference>
<dbReference type="KEGG" id="cbei:LF65_02234"/>
<dbReference type="GO" id="GO:0007165">
    <property type="term" value="P:signal transduction"/>
    <property type="evidence" value="ECO:0007669"/>
    <property type="project" value="UniProtKB-KW"/>
</dbReference>
<reference evidence="6" key="1">
    <citation type="submission" date="2014-12" db="EMBL/GenBank/DDBJ databases">
        <title>Genome sequence of Clostridium beijerinckii strain 59B.</title>
        <authorList>
            <person name="Little G.T."/>
            <person name="Minton N.P."/>
        </authorList>
    </citation>
    <scope>NUCLEOTIDE SEQUENCE [LARGE SCALE GENOMIC DNA]</scope>
    <source>
        <strain evidence="6">59B</strain>
    </source>
</reference>
<accession>A0A0B5QD04</accession>
<dbReference type="Pfam" id="PF00015">
    <property type="entry name" value="MCPsignal"/>
    <property type="match status" value="1"/>
</dbReference>
<dbReference type="GO" id="GO:0016020">
    <property type="term" value="C:membrane"/>
    <property type="evidence" value="ECO:0007669"/>
    <property type="project" value="InterPro"/>
</dbReference>
<evidence type="ECO:0000313" key="5">
    <source>
        <dbReference type="EMBL" id="AJG98820.1"/>
    </source>
</evidence>
<dbReference type="Pfam" id="PF22673">
    <property type="entry name" value="MCP-like_PDC_1"/>
    <property type="match status" value="1"/>
</dbReference>
<dbReference type="InterPro" id="IPR004089">
    <property type="entry name" value="MCPsignal_dom"/>
</dbReference>
<dbReference type="PROSITE" id="PS50111">
    <property type="entry name" value="CHEMOTAXIS_TRANSDUC_2"/>
    <property type="match status" value="1"/>
</dbReference>
<evidence type="ECO:0000259" key="4">
    <source>
        <dbReference type="PROSITE" id="PS50111"/>
    </source>
</evidence>
<dbReference type="Gene3D" id="1.10.287.950">
    <property type="entry name" value="Methyl-accepting chemotaxis protein"/>
    <property type="match status" value="1"/>
</dbReference>
<keyword evidence="1 2" id="KW-0807">Transducer</keyword>
<dbReference type="SUPFAM" id="SSF103190">
    <property type="entry name" value="Sensory domain-like"/>
    <property type="match status" value="1"/>
</dbReference>
<dbReference type="EMBL" id="CP010086">
    <property type="protein sequence ID" value="AJG98820.1"/>
    <property type="molecule type" value="Genomic_DNA"/>
</dbReference>
<feature type="domain" description="Methyl-accepting transducer" evidence="4">
    <location>
        <begin position="408"/>
        <end position="665"/>
    </location>
</feature>
<proteinExistence type="predicted"/>
<dbReference type="InterPro" id="IPR029151">
    <property type="entry name" value="Sensor-like_sf"/>
</dbReference>
<keyword evidence="3" id="KW-1133">Transmembrane helix</keyword>